<dbReference type="AlphaFoldDB" id="A0A8S4SN68"/>
<sequence length="94" mass="11099">MTGFNGDLYLLNIVRKPACLRVLYNVLKGVWSPPIRVQYSVVDYGRRTPSHCWRRPVSCSGPVMGWHYNYDDLTLRYYPERSQNILHRSLQVRV</sequence>
<evidence type="ECO:0000313" key="2">
    <source>
        <dbReference type="Proteomes" id="UP000838756"/>
    </source>
</evidence>
<reference evidence="1" key="1">
    <citation type="submission" date="2022-03" db="EMBL/GenBank/DDBJ databases">
        <authorList>
            <person name="Lindestad O."/>
        </authorList>
    </citation>
    <scope>NUCLEOTIDE SEQUENCE</scope>
</reference>
<name>A0A8S4SN68_9NEOP</name>
<dbReference type="EMBL" id="CAKXAJ010026373">
    <property type="protein sequence ID" value="CAH2267646.1"/>
    <property type="molecule type" value="Genomic_DNA"/>
</dbReference>
<gene>
    <name evidence="1" type="primary">jg15255</name>
    <name evidence="1" type="ORF">PAEG_LOCUS26146</name>
</gene>
<accession>A0A8S4SN68</accession>
<dbReference type="Proteomes" id="UP000838756">
    <property type="component" value="Unassembled WGS sequence"/>
</dbReference>
<organism evidence="1 2">
    <name type="scientific">Pararge aegeria aegeria</name>
    <dbReference type="NCBI Taxonomy" id="348720"/>
    <lineage>
        <taxon>Eukaryota</taxon>
        <taxon>Metazoa</taxon>
        <taxon>Ecdysozoa</taxon>
        <taxon>Arthropoda</taxon>
        <taxon>Hexapoda</taxon>
        <taxon>Insecta</taxon>
        <taxon>Pterygota</taxon>
        <taxon>Neoptera</taxon>
        <taxon>Endopterygota</taxon>
        <taxon>Lepidoptera</taxon>
        <taxon>Glossata</taxon>
        <taxon>Ditrysia</taxon>
        <taxon>Papilionoidea</taxon>
        <taxon>Nymphalidae</taxon>
        <taxon>Satyrinae</taxon>
        <taxon>Satyrini</taxon>
        <taxon>Parargina</taxon>
        <taxon>Pararge</taxon>
    </lineage>
</organism>
<proteinExistence type="predicted"/>
<evidence type="ECO:0000313" key="1">
    <source>
        <dbReference type="EMBL" id="CAH2267646.1"/>
    </source>
</evidence>
<comment type="caution">
    <text evidence="1">The sequence shown here is derived from an EMBL/GenBank/DDBJ whole genome shotgun (WGS) entry which is preliminary data.</text>
</comment>
<keyword evidence="2" id="KW-1185">Reference proteome</keyword>
<dbReference type="OrthoDB" id="5986054at2759"/>
<protein>
    <submittedName>
        <fullName evidence="1">Jg15255 protein</fullName>
    </submittedName>
</protein>